<organism evidence="2 3">
    <name type="scientific">Thelephora terrestris</name>
    <dbReference type="NCBI Taxonomy" id="56493"/>
    <lineage>
        <taxon>Eukaryota</taxon>
        <taxon>Fungi</taxon>
        <taxon>Dikarya</taxon>
        <taxon>Basidiomycota</taxon>
        <taxon>Agaricomycotina</taxon>
        <taxon>Agaricomycetes</taxon>
        <taxon>Thelephorales</taxon>
        <taxon>Thelephoraceae</taxon>
        <taxon>Thelephora</taxon>
    </lineage>
</organism>
<feature type="transmembrane region" description="Helical" evidence="1">
    <location>
        <begin position="46"/>
        <end position="65"/>
    </location>
</feature>
<dbReference type="Proteomes" id="UP000736335">
    <property type="component" value="Unassembled WGS sequence"/>
</dbReference>
<proteinExistence type="predicted"/>
<gene>
    <name evidence="2" type="ORF">BJ322DRAFT_19409</name>
</gene>
<name>A0A9P6HSX8_9AGAM</name>
<reference evidence="2" key="2">
    <citation type="submission" date="2020-11" db="EMBL/GenBank/DDBJ databases">
        <authorList>
            <consortium name="DOE Joint Genome Institute"/>
            <person name="Kuo A."/>
            <person name="Miyauchi S."/>
            <person name="Kiss E."/>
            <person name="Drula E."/>
            <person name="Kohler A."/>
            <person name="Sanchez-Garcia M."/>
            <person name="Andreopoulos B."/>
            <person name="Barry K.W."/>
            <person name="Bonito G."/>
            <person name="Buee M."/>
            <person name="Carver A."/>
            <person name="Chen C."/>
            <person name="Cichocki N."/>
            <person name="Clum A."/>
            <person name="Culley D."/>
            <person name="Crous P.W."/>
            <person name="Fauchery L."/>
            <person name="Girlanda M."/>
            <person name="Hayes R."/>
            <person name="Keri Z."/>
            <person name="Labutti K."/>
            <person name="Lipzen A."/>
            <person name="Lombard V."/>
            <person name="Magnuson J."/>
            <person name="Maillard F."/>
            <person name="Morin E."/>
            <person name="Murat C."/>
            <person name="Nolan M."/>
            <person name="Ohm R."/>
            <person name="Pangilinan J."/>
            <person name="Pereira M."/>
            <person name="Perotto S."/>
            <person name="Peter M."/>
            <person name="Riley R."/>
            <person name="Sitrit Y."/>
            <person name="Stielow B."/>
            <person name="Szollosi G."/>
            <person name="Zifcakova L."/>
            <person name="Stursova M."/>
            <person name="Spatafora J.W."/>
            <person name="Tedersoo L."/>
            <person name="Vaario L.-M."/>
            <person name="Yamada A."/>
            <person name="Yan M."/>
            <person name="Wang P."/>
            <person name="Xu J."/>
            <person name="Bruns T."/>
            <person name="Baldrian P."/>
            <person name="Vilgalys R."/>
            <person name="Henrissat B."/>
            <person name="Grigoriev I.V."/>
            <person name="Hibbett D."/>
            <person name="Nagy L.G."/>
            <person name="Martin F.M."/>
        </authorList>
    </citation>
    <scope>NUCLEOTIDE SEQUENCE</scope>
    <source>
        <strain evidence="2">UH-Tt-Lm1</strain>
    </source>
</reference>
<evidence type="ECO:0000256" key="1">
    <source>
        <dbReference type="SAM" id="Phobius"/>
    </source>
</evidence>
<keyword evidence="3" id="KW-1185">Reference proteome</keyword>
<evidence type="ECO:0000313" key="3">
    <source>
        <dbReference type="Proteomes" id="UP000736335"/>
    </source>
</evidence>
<accession>A0A9P6HSX8</accession>
<comment type="caution">
    <text evidence="2">The sequence shown here is derived from an EMBL/GenBank/DDBJ whole genome shotgun (WGS) entry which is preliminary data.</text>
</comment>
<dbReference type="EMBL" id="WIUZ02000001">
    <property type="protein sequence ID" value="KAF9792191.1"/>
    <property type="molecule type" value="Genomic_DNA"/>
</dbReference>
<reference evidence="2" key="1">
    <citation type="journal article" date="2020" name="Nat. Commun.">
        <title>Large-scale genome sequencing of mycorrhizal fungi provides insights into the early evolution of symbiotic traits.</title>
        <authorList>
            <person name="Miyauchi S."/>
            <person name="Kiss E."/>
            <person name="Kuo A."/>
            <person name="Drula E."/>
            <person name="Kohler A."/>
            <person name="Sanchez-Garcia M."/>
            <person name="Morin E."/>
            <person name="Andreopoulos B."/>
            <person name="Barry K.W."/>
            <person name="Bonito G."/>
            <person name="Buee M."/>
            <person name="Carver A."/>
            <person name="Chen C."/>
            <person name="Cichocki N."/>
            <person name="Clum A."/>
            <person name="Culley D."/>
            <person name="Crous P.W."/>
            <person name="Fauchery L."/>
            <person name="Girlanda M."/>
            <person name="Hayes R.D."/>
            <person name="Keri Z."/>
            <person name="LaButti K."/>
            <person name="Lipzen A."/>
            <person name="Lombard V."/>
            <person name="Magnuson J."/>
            <person name="Maillard F."/>
            <person name="Murat C."/>
            <person name="Nolan M."/>
            <person name="Ohm R.A."/>
            <person name="Pangilinan J."/>
            <person name="Pereira M.F."/>
            <person name="Perotto S."/>
            <person name="Peter M."/>
            <person name="Pfister S."/>
            <person name="Riley R."/>
            <person name="Sitrit Y."/>
            <person name="Stielow J.B."/>
            <person name="Szollosi G."/>
            <person name="Zifcakova L."/>
            <person name="Stursova M."/>
            <person name="Spatafora J.W."/>
            <person name="Tedersoo L."/>
            <person name="Vaario L.M."/>
            <person name="Yamada A."/>
            <person name="Yan M."/>
            <person name="Wang P."/>
            <person name="Xu J."/>
            <person name="Bruns T."/>
            <person name="Baldrian P."/>
            <person name="Vilgalys R."/>
            <person name="Dunand C."/>
            <person name="Henrissat B."/>
            <person name="Grigoriev I.V."/>
            <person name="Hibbett D."/>
            <person name="Nagy L.G."/>
            <person name="Martin F.M."/>
        </authorList>
    </citation>
    <scope>NUCLEOTIDE SEQUENCE</scope>
    <source>
        <strain evidence="2">UH-Tt-Lm1</strain>
    </source>
</reference>
<keyword evidence="1" id="KW-0812">Transmembrane</keyword>
<keyword evidence="1" id="KW-1133">Transmembrane helix</keyword>
<sequence>MEDSHLVAPWFQGEPSLGFRELVLVRRPQNSLEAVIIGSEPSLPDFLLTLSSTASGMVFSLIVISHHHRRSYIKRIASACKRGVSTRPGRVNAAVQIQAFWASLELRVAPRPDEPIYLYSTAYVRPYLHRGYHSVELRGAVFIETTNRGPRAELYRVPPSDPAEILA</sequence>
<dbReference type="AlphaFoldDB" id="A0A9P6HSX8"/>
<evidence type="ECO:0000313" key="2">
    <source>
        <dbReference type="EMBL" id="KAF9792191.1"/>
    </source>
</evidence>
<protein>
    <submittedName>
        <fullName evidence="2">Uncharacterized protein</fullName>
    </submittedName>
</protein>
<keyword evidence="1" id="KW-0472">Membrane</keyword>